<dbReference type="AlphaFoldDB" id="A0A5A7Q7K9"/>
<proteinExistence type="predicted"/>
<evidence type="ECO:0000313" key="1">
    <source>
        <dbReference type="EMBL" id="GER41245.1"/>
    </source>
</evidence>
<protein>
    <submittedName>
        <fullName evidence="1">Dipeptidyl-peptidase</fullName>
    </submittedName>
</protein>
<name>A0A5A7Q7K9_STRAF</name>
<sequence length="136" mass="15620">MVHQSLMRRSMWNTMRMRLLTVDSVIHVAPAELKQMAASRLHSNSLVDERAHMSGDKGRALAFIDLSSDGDVLAAMDRTPHLDRASLEARHTFILMQNSKKGWLPFRHRIPLSKEMSPKTPQEIEDMNSFELVRVR</sequence>
<gene>
    <name evidence="1" type="ORF">STAS_17953</name>
</gene>
<keyword evidence="2" id="KW-1185">Reference proteome</keyword>
<reference evidence="2" key="1">
    <citation type="journal article" date="2019" name="Curr. Biol.">
        <title>Genome Sequence of Striga asiatica Provides Insight into the Evolution of Plant Parasitism.</title>
        <authorList>
            <person name="Yoshida S."/>
            <person name="Kim S."/>
            <person name="Wafula E.K."/>
            <person name="Tanskanen J."/>
            <person name="Kim Y.M."/>
            <person name="Honaas L."/>
            <person name="Yang Z."/>
            <person name="Spallek T."/>
            <person name="Conn C.E."/>
            <person name="Ichihashi Y."/>
            <person name="Cheong K."/>
            <person name="Cui S."/>
            <person name="Der J.P."/>
            <person name="Gundlach H."/>
            <person name="Jiao Y."/>
            <person name="Hori C."/>
            <person name="Ishida J.K."/>
            <person name="Kasahara H."/>
            <person name="Kiba T."/>
            <person name="Kim M.S."/>
            <person name="Koo N."/>
            <person name="Laohavisit A."/>
            <person name="Lee Y.H."/>
            <person name="Lumba S."/>
            <person name="McCourt P."/>
            <person name="Mortimer J.C."/>
            <person name="Mutuku J.M."/>
            <person name="Nomura T."/>
            <person name="Sasaki-Sekimoto Y."/>
            <person name="Seto Y."/>
            <person name="Wang Y."/>
            <person name="Wakatake T."/>
            <person name="Sakakibara H."/>
            <person name="Demura T."/>
            <person name="Yamaguchi S."/>
            <person name="Yoneyama K."/>
            <person name="Manabe R.I."/>
            <person name="Nelson D.C."/>
            <person name="Schulman A.H."/>
            <person name="Timko M.P."/>
            <person name="dePamphilis C.W."/>
            <person name="Choi D."/>
            <person name="Shirasu K."/>
        </authorList>
    </citation>
    <scope>NUCLEOTIDE SEQUENCE [LARGE SCALE GENOMIC DNA]</scope>
    <source>
        <strain evidence="2">cv. UVA1</strain>
    </source>
</reference>
<evidence type="ECO:0000313" key="2">
    <source>
        <dbReference type="Proteomes" id="UP000325081"/>
    </source>
</evidence>
<organism evidence="1 2">
    <name type="scientific">Striga asiatica</name>
    <name type="common">Asiatic witchweed</name>
    <name type="synonym">Buchnera asiatica</name>
    <dbReference type="NCBI Taxonomy" id="4170"/>
    <lineage>
        <taxon>Eukaryota</taxon>
        <taxon>Viridiplantae</taxon>
        <taxon>Streptophyta</taxon>
        <taxon>Embryophyta</taxon>
        <taxon>Tracheophyta</taxon>
        <taxon>Spermatophyta</taxon>
        <taxon>Magnoliopsida</taxon>
        <taxon>eudicotyledons</taxon>
        <taxon>Gunneridae</taxon>
        <taxon>Pentapetalae</taxon>
        <taxon>asterids</taxon>
        <taxon>lamiids</taxon>
        <taxon>Lamiales</taxon>
        <taxon>Orobanchaceae</taxon>
        <taxon>Buchnereae</taxon>
        <taxon>Striga</taxon>
    </lineage>
</organism>
<comment type="caution">
    <text evidence="1">The sequence shown here is derived from an EMBL/GenBank/DDBJ whole genome shotgun (WGS) entry which is preliminary data.</text>
</comment>
<dbReference type="Proteomes" id="UP000325081">
    <property type="component" value="Unassembled WGS sequence"/>
</dbReference>
<dbReference type="OrthoDB" id="418757at2759"/>
<accession>A0A5A7Q7K9</accession>
<dbReference type="EMBL" id="BKCP01006071">
    <property type="protein sequence ID" value="GER41245.1"/>
    <property type="molecule type" value="Genomic_DNA"/>
</dbReference>